<evidence type="ECO:0000256" key="5">
    <source>
        <dbReference type="ARBA" id="ARBA00022490"/>
    </source>
</evidence>
<dbReference type="OrthoDB" id="310217at2759"/>
<dbReference type="GO" id="GO:0032511">
    <property type="term" value="P:late endosome to vacuole transport via multivesicular body sorting pathway"/>
    <property type="evidence" value="ECO:0007669"/>
    <property type="project" value="EnsemblFungi"/>
</dbReference>
<reference evidence="12 13" key="1">
    <citation type="journal article" date="2011" name="Proc. Natl. Acad. Sci. U.S.A.">
        <title>Evolutionary erosion of yeast sex chromosomes by mating-type switching accidents.</title>
        <authorList>
            <person name="Gordon J.L."/>
            <person name="Armisen D."/>
            <person name="Proux-Wera E."/>
            <person name="Oheigeartaigh S.S."/>
            <person name="Byrne K.P."/>
            <person name="Wolfe K.H."/>
        </authorList>
    </citation>
    <scope>NUCLEOTIDE SEQUENCE [LARGE SCALE GENOMIC DNA]</scope>
    <source>
        <strain evidence="13">ATCC 10597 / BCRC 20456 / CBS 421 / NBRC 0211 / NRRL Y-12639</strain>
    </source>
</reference>
<dbReference type="STRING" id="1071378.G0W3K5"/>
<evidence type="ECO:0000256" key="6">
    <source>
        <dbReference type="ARBA" id="ARBA00022892"/>
    </source>
</evidence>
<keyword evidence="13" id="KW-1185">Reference proteome</keyword>
<evidence type="ECO:0000313" key="13">
    <source>
        <dbReference type="Proteomes" id="UP000000689"/>
    </source>
</evidence>
<proteinExistence type="inferred from homology"/>
<accession>G0W3K5</accession>
<dbReference type="GO" id="GO:0006891">
    <property type="term" value="P:intra-Golgi vesicle-mediated transport"/>
    <property type="evidence" value="ECO:0007669"/>
    <property type="project" value="TreeGrafter"/>
</dbReference>
<dbReference type="Pfam" id="PF04733">
    <property type="entry name" value="Coatomer_E"/>
    <property type="match status" value="1"/>
</dbReference>
<comment type="function">
    <text evidence="11">The coatomer is a cytosolic protein complex that binds to dilysine motifs and reversibly associates with Golgi non-clathrin-coated vesicles, which further mediate biosynthetic protein transport from the ER, via the Golgi up to the trans Golgi network. The coatomer complex is required for budding from Golgi membranes, and is essential for the retrograde Golgi-to-ER transport of dilysine-tagged proteins.</text>
</comment>
<dbReference type="GO" id="GO:0005198">
    <property type="term" value="F:structural molecule activity"/>
    <property type="evidence" value="ECO:0007669"/>
    <property type="project" value="UniProtKB-UniRule"/>
</dbReference>
<dbReference type="KEGG" id="ndi:NDAI_0A02350"/>
<dbReference type="InterPro" id="IPR006822">
    <property type="entry name" value="Coatomer_esu"/>
</dbReference>
<dbReference type="Gene3D" id="1.25.40.10">
    <property type="entry name" value="Tetratricopeptide repeat domain"/>
    <property type="match status" value="1"/>
</dbReference>
<dbReference type="EMBL" id="HE580267">
    <property type="protein sequence ID" value="CCD22393.1"/>
    <property type="molecule type" value="Genomic_DNA"/>
</dbReference>
<comment type="subcellular location">
    <subcellularLocation>
        <location evidence="2">Cytoplasmic vesicle</location>
        <location evidence="2">COPI-coated vesicle membrane</location>
        <topology evidence="2">Peripheral membrane protein</topology>
        <orientation evidence="2">Cytoplasmic side</orientation>
    </subcellularLocation>
    <subcellularLocation>
        <location evidence="1">Golgi apparatus membrane</location>
        <topology evidence="1">Peripheral membrane protein</topology>
        <orientation evidence="1">Cytoplasmic side</orientation>
    </subcellularLocation>
</comment>
<dbReference type="PIRSF" id="PIRSF016478">
    <property type="entry name" value="Coatomer_esu"/>
    <property type="match status" value="1"/>
</dbReference>
<dbReference type="GO" id="GO:0015031">
    <property type="term" value="P:protein transport"/>
    <property type="evidence" value="ECO:0007669"/>
    <property type="project" value="UniProtKB-UniRule"/>
</dbReference>
<keyword evidence="10 11" id="KW-0968">Cytoplasmic vesicle</keyword>
<keyword evidence="7 11" id="KW-0653">Protein transport</keyword>
<dbReference type="OMA" id="SNFYYFE"/>
<sequence length="295" mass="33223">MDYFTIKQSYYAGDYPQVLKEIEGIENPENDDTLSFYKLKSQLVLNKYTEDESSLLGATFALYSDFLTSRDIKKLENSVSVETSGLYELNLLACAQAILGDYEESLATCFKGIERDDSIGNVELILLAVQVALLNDQPSMASSALENYVSANQDAITSDVELIINLAEAYIKFYTTKDVASSNFYYFEELAQTFPTWKTQLGLLNSHLQQRNIEEAEDIVRLLESDFYCAQADICASYKEHLLANKITLSIMQGKDNTNELRAELAKVNPKHTFVKSNDALNAKFNDLVIKYSSN</sequence>
<evidence type="ECO:0000256" key="9">
    <source>
        <dbReference type="ARBA" id="ARBA00023136"/>
    </source>
</evidence>
<evidence type="ECO:0000313" key="12">
    <source>
        <dbReference type="EMBL" id="CCD22393.1"/>
    </source>
</evidence>
<keyword evidence="6 11" id="KW-0931">ER-Golgi transport</keyword>
<evidence type="ECO:0000256" key="11">
    <source>
        <dbReference type="PIRNR" id="PIRNR016478"/>
    </source>
</evidence>
<dbReference type="HOGENOM" id="CLU_075638_0_0_1"/>
<dbReference type="AlphaFoldDB" id="G0W3K5"/>
<keyword evidence="8 11" id="KW-0333">Golgi apparatus</keyword>
<dbReference type="GO" id="GO:0006901">
    <property type="term" value="P:vesicle coating"/>
    <property type="evidence" value="ECO:0007669"/>
    <property type="project" value="EnsemblFungi"/>
</dbReference>
<evidence type="ECO:0000256" key="8">
    <source>
        <dbReference type="ARBA" id="ARBA00023034"/>
    </source>
</evidence>
<dbReference type="GeneID" id="11494534"/>
<evidence type="ECO:0000256" key="7">
    <source>
        <dbReference type="ARBA" id="ARBA00022927"/>
    </source>
</evidence>
<dbReference type="GO" id="GO:0000139">
    <property type="term" value="C:Golgi membrane"/>
    <property type="evidence" value="ECO:0007669"/>
    <property type="project" value="UniProtKB-SubCell"/>
</dbReference>
<gene>
    <name evidence="12" type="primary">NDAI0A02350</name>
    <name evidence="12" type="ordered locus">NDAI_0A02350</name>
</gene>
<dbReference type="InterPro" id="IPR011990">
    <property type="entry name" value="TPR-like_helical_dom_sf"/>
</dbReference>
<comment type="similarity">
    <text evidence="3 11">Belongs to the COPE family.</text>
</comment>
<dbReference type="PANTHER" id="PTHR10805">
    <property type="entry name" value="COATOMER SUBUNIT EPSILON"/>
    <property type="match status" value="1"/>
</dbReference>
<keyword evidence="5 11" id="KW-0963">Cytoplasm</keyword>
<dbReference type="GO" id="GO:1990841">
    <property type="term" value="F:promoter-specific chromatin binding"/>
    <property type="evidence" value="ECO:0007669"/>
    <property type="project" value="EnsemblFungi"/>
</dbReference>
<evidence type="ECO:0000256" key="10">
    <source>
        <dbReference type="ARBA" id="ARBA00023329"/>
    </source>
</evidence>
<dbReference type="PANTHER" id="PTHR10805:SF0">
    <property type="entry name" value="COATOMER SUBUNIT EPSILON"/>
    <property type="match status" value="1"/>
</dbReference>
<keyword evidence="9 11" id="KW-0472">Membrane</keyword>
<organism evidence="12 13">
    <name type="scientific">Naumovozyma dairenensis (strain ATCC 10597 / BCRC 20456 / CBS 421 / NBRC 0211 / NRRL Y-12639)</name>
    <name type="common">Saccharomyces dairenensis</name>
    <dbReference type="NCBI Taxonomy" id="1071378"/>
    <lineage>
        <taxon>Eukaryota</taxon>
        <taxon>Fungi</taxon>
        <taxon>Dikarya</taxon>
        <taxon>Ascomycota</taxon>
        <taxon>Saccharomycotina</taxon>
        <taxon>Saccharomycetes</taxon>
        <taxon>Saccharomycetales</taxon>
        <taxon>Saccharomycetaceae</taxon>
        <taxon>Naumovozyma</taxon>
    </lineage>
</organism>
<dbReference type="GO" id="GO:0006888">
    <property type="term" value="P:endoplasmic reticulum to Golgi vesicle-mediated transport"/>
    <property type="evidence" value="ECO:0007669"/>
    <property type="project" value="EnsemblFungi"/>
</dbReference>
<keyword evidence="4 11" id="KW-0813">Transport</keyword>
<evidence type="ECO:0000256" key="4">
    <source>
        <dbReference type="ARBA" id="ARBA00022448"/>
    </source>
</evidence>
<dbReference type="GO" id="GO:0006890">
    <property type="term" value="P:retrograde vesicle-mediated transport, Golgi to endoplasmic reticulum"/>
    <property type="evidence" value="ECO:0007669"/>
    <property type="project" value="UniProtKB-UniRule"/>
</dbReference>
<evidence type="ECO:0000256" key="2">
    <source>
        <dbReference type="ARBA" id="ARBA00004347"/>
    </source>
</evidence>
<protein>
    <recommendedName>
        <fullName evidence="11">Coatomer subunit epsilon</fullName>
    </recommendedName>
</protein>
<name>G0W3K5_NAUDC</name>
<dbReference type="eggNOG" id="KOG3081">
    <property type="taxonomic scope" value="Eukaryota"/>
</dbReference>
<dbReference type="Proteomes" id="UP000000689">
    <property type="component" value="Chromosome 1"/>
</dbReference>
<dbReference type="GO" id="GO:0030126">
    <property type="term" value="C:COPI vesicle coat"/>
    <property type="evidence" value="ECO:0007669"/>
    <property type="project" value="EnsemblFungi"/>
</dbReference>
<evidence type="ECO:0000256" key="3">
    <source>
        <dbReference type="ARBA" id="ARBA00008827"/>
    </source>
</evidence>
<dbReference type="RefSeq" id="XP_003667636.1">
    <property type="nucleotide sequence ID" value="XM_003667588.1"/>
</dbReference>
<evidence type="ECO:0000256" key="1">
    <source>
        <dbReference type="ARBA" id="ARBA00004255"/>
    </source>
</evidence>